<protein>
    <submittedName>
        <fullName evidence="1">Uncharacterized protein</fullName>
    </submittedName>
</protein>
<accession>A0A7R9E5M3</accession>
<dbReference type="EMBL" id="OB793216">
    <property type="protein sequence ID" value="CAD7426545.1"/>
    <property type="molecule type" value="Genomic_DNA"/>
</dbReference>
<evidence type="ECO:0000313" key="1">
    <source>
        <dbReference type="EMBL" id="CAD7426545.1"/>
    </source>
</evidence>
<gene>
    <name evidence="1" type="ORF">TMSB3V08_LOCUS3427</name>
</gene>
<sequence length="201" mass="22209">MGGLSEPVKHPEETDSLIILFERALLLVHLTHFGSHSLEVGVKLVSVKNLFSLGQTKLFLSILCSCGHSDDIFYHPDTTAHSQLLASDQHISAQYSHVLCHSESESARALIRANLCFLSSSADSSEGSKVALLGGDWAAPRVLRPPLPNTNNTIIPHFLWIPRVVKDLPRMTSLGTSRRFLRVQFCGPALYRGEERALKED</sequence>
<proteinExistence type="predicted"/>
<dbReference type="AlphaFoldDB" id="A0A7R9E5M3"/>
<organism evidence="1">
    <name type="scientific">Timema monikensis</name>
    <dbReference type="NCBI Taxonomy" id="170555"/>
    <lineage>
        <taxon>Eukaryota</taxon>
        <taxon>Metazoa</taxon>
        <taxon>Ecdysozoa</taxon>
        <taxon>Arthropoda</taxon>
        <taxon>Hexapoda</taxon>
        <taxon>Insecta</taxon>
        <taxon>Pterygota</taxon>
        <taxon>Neoptera</taxon>
        <taxon>Polyneoptera</taxon>
        <taxon>Phasmatodea</taxon>
        <taxon>Timematodea</taxon>
        <taxon>Timematoidea</taxon>
        <taxon>Timematidae</taxon>
        <taxon>Timema</taxon>
    </lineage>
</organism>
<name>A0A7R9E5M3_9NEOP</name>
<reference evidence="1" key="1">
    <citation type="submission" date="2020-11" db="EMBL/GenBank/DDBJ databases">
        <authorList>
            <person name="Tran Van P."/>
        </authorList>
    </citation>
    <scope>NUCLEOTIDE SEQUENCE</scope>
</reference>